<reference evidence="4 5" key="1">
    <citation type="journal article" date="2016" name="J. Biotechnol.">
        <title>First complete genome sequence of a species in the genus Microterricola, an extremophilic cold active enzyme producing bacterial strain ERGS5:02 isolated from Sikkim Himalaya.</title>
        <authorList>
            <person name="Himanshu"/>
            <person name="Swarnkar M.K."/>
            <person name="Singh D."/>
            <person name="Kumar R."/>
        </authorList>
    </citation>
    <scope>NUCLEOTIDE SEQUENCE [LARGE SCALE GENOMIC DNA]</scope>
    <source>
        <strain evidence="4 5">ERGS5:02</strain>
    </source>
</reference>
<feature type="domain" description="Alkaline phosphatase-like protein PglZ N-terminal" evidence="2">
    <location>
        <begin position="1"/>
        <end position="74"/>
    </location>
</feature>
<dbReference type="Pfam" id="PF25863">
    <property type="entry name" value="PglZ_C"/>
    <property type="match status" value="1"/>
</dbReference>
<dbReference type="InterPro" id="IPR058880">
    <property type="entry name" value="PglZ_N"/>
</dbReference>
<dbReference type="OrthoDB" id="6725302at2"/>
<accession>A0A0X8E2D2</accession>
<name>A0A0X8E2D2_9MICO</name>
<dbReference type="Pfam" id="PF08665">
    <property type="entry name" value="PglZ"/>
    <property type="match status" value="1"/>
</dbReference>
<evidence type="ECO:0000313" key="5">
    <source>
        <dbReference type="Proteomes" id="UP000058305"/>
    </source>
</evidence>
<organism evidence="4 5">
    <name type="scientific">Microterricola viridarii</name>
    <dbReference type="NCBI Taxonomy" id="412690"/>
    <lineage>
        <taxon>Bacteria</taxon>
        <taxon>Bacillati</taxon>
        <taxon>Actinomycetota</taxon>
        <taxon>Actinomycetes</taxon>
        <taxon>Micrococcales</taxon>
        <taxon>Microbacteriaceae</taxon>
        <taxon>Microterricola</taxon>
    </lineage>
</organism>
<dbReference type="EMBL" id="CP014145">
    <property type="protein sequence ID" value="AMB59185.1"/>
    <property type="molecule type" value="Genomic_DNA"/>
</dbReference>
<evidence type="ECO:0000256" key="1">
    <source>
        <dbReference type="SAM" id="MobiDB-lite"/>
    </source>
</evidence>
<dbReference type="InterPro" id="IPR058882">
    <property type="entry name" value="PglZ_C"/>
</dbReference>
<dbReference type="InterPro" id="IPR017850">
    <property type="entry name" value="Alkaline_phosphatase_core_sf"/>
</dbReference>
<dbReference type="Pfam" id="PF25862">
    <property type="entry name" value="PglZ_1st"/>
    <property type="match status" value="1"/>
</dbReference>
<proteinExistence type="predicted"/>
<evidence type="ECO:0000259" key="2">
    <source>
        <dbReference type="Pfam" id="PF25862"/>
    </source>
</evidence>
<protein>
    <recommendedName>
        <fullName evidence="6">PglZ domain-containing protein</fullName>
    </recommendedName>
</protein>
<evidence type="ECO:0008006" key="6">
    <source>
        <dbReference type="Google" id="ProtNLM"/>
    </source>
</evidence>
<dbReference type="NCBIfam" id="NF033446">
    <property type="entry name" value="BREX_PglZ_2"/>
    <property type="match status" value="1"/>
</dbReference>
<dbReference type="AlphaFoldDB" id="A0A0X8E2D2"/>
<reference evidence="5" key="2">
    <citation type="submission" date="2016-01" db="EMBL/GenBank/DDBJ databases">
        <title>First complete genome sequence of a species in the genus Microterricola, an extremophilic cold active enzyme producing strain ERGS5:02 isolated from Sikkim Himalaya.</title>
        <authorList>
            <person name="Kumar R."/>
            <person name="Singh D."/>
            <person name="Swarnkar M.K."/>
        </authorList>
    </citation>
    <scope>NUCLEOTIDE SEQUENCE [LARGE SCALE GENOMIC DNA]</scope>
    <source>
        <strain evidence="5">ERGS5:02</strain>
    </source>
</reference>
<feature type="region of interest" description="Disordered" evidence="1">
    <location>
        <begin position="503"/>
        <end position="532"/>
    </location>
</feature>
<feature type="domain" description="Alkaline phosphatase-like protein PglZ C-terminal" evidence="3">
    <location>
        <begin position="752"/>
        <end position="852"/>
    </location>
</feature>
<dbReference type="InterPro" id="IPR047992">
    <property type="entry name" value="BREX_PglZ"/>
</dbReference>
<dbReference type="KEGG" id="mvd:AWU67_10275"/>
<sequence length="854" mass="90012">MLLLRAAPTWTGDQAIAVGSEAVRVVVGSSQLAVLDAYYEYPAEPIVVLTALDDQQLGSAVRLRAERHSVQSVDAWELVPGLFKVGNPNVDKSVRDLGAWLPQMLLTHQRAAGWPVATSGTLSGDHVIRATLADLLGLDGVDEVDLVALLDHLDEPQTNARLRDYRSDELVGILAGARKHLGGSVALALHAKERATTYSTLAVALVADLLWNAHAAAPEAARVRLEERFFGTKVAGADAKLLGEAARSVILRLEAAGDSRFEDVLRQAEAIFADLDWAEGAINSALLPAGLEARYTAFASAVDAAAESVGSEESAEAVDRALAEVRAHDLAARDVDELLGVEMAARLVRWLALPAVAAPGSFDRAAAAYWHGSAWADRARSVTWHGSIRPALARAYATLAERVTARRDAEDADAVAVLSGDTPTTVIPVEALLERVVAPLASAGVLLIVLDGMSAAVAAELADDARRLRWVEMLPEGQKQRLTALATLPSITRYSRSSLFAGRLTDGNQGSEKPAFKKQTGGPLFHKDDLRSPAGQRLPAEVEFAIADPAQKVVGVVLNTIDDALAKADPDATRWTLAQIANLPALLALAATAGRTVVLTSDHGHVIERGGEYRADGSGGARWRALGTPAAADEITLAGPRVLAPGGSAVLARAEGLRYTAKAAGYHGGASLAELTVPIVVLRPTGAATPNGWLDAPPQAPEWWYEGSPVAASVPAATAQLKKRVTKPKSAPANDVAMFDLPPVAEGTVAVATSLSGALLASELYAEQRDRLKRRSLDDATVALILDTAEQRGGRVPGEMLATALGVSAAVLEQTLAVLRRLLNVDGFDVVAIDTDGTTVLVDRQLLCEQFSLR</sequence>
<dbReference type="Proteomes" id="UP000058305">
    <property type="component" value="Chromosome"/>
</dbReference>
<dbReference type="SUPFAM" id="SSF53649">
    <property type="entry name" value="Alkaline phosphatase-like"/>
    <property type="match status" value="1"/>
</dbReference>
<gene>
    <name evidence="4" type="ORF">AWU67_10275</name>
</gene>
<evidence type="ECO:0000313" key="4">
    <source>
        <dbReference type="EMBL" id="AMB59185.1"/>
    </source>
</evidence>
<keyword evidence="5" id="KW-1185">Reference proteome</keyword>
<evidence type="ECO:0000259" key="3">
    <source>
        <dbReference type="Pfam" id="PF25863"/>
    </source>
</evidence>